<evidence type="ECO:0000313" key="1">
    <source>
        <dbReference type="EMBL" id="EXL63647.1"/>
    </source>
</evidence>
<name>X0GJ13_FUSOX</name>
<reference evidence="1" key="1">
    <citation type="submission" date="2011-11" db="EMBL/GenBank/DDBJ databases">
        <title>The Genome Sequence of Fusarium oxysporum PHW808.</title>
        <authorList>
            <consortium name="The Broad Institute Genome Sequencing Platform"/>
            <person name="Ma L.-J."/>
            <person name="Gale L.R."/>
            <person name="Schwartz D.C."/>
            <person name="Zhou S."/>
            <person name="Corby-Kistler H."/>
            <person name="Young S.K."/>
            <person name="Zeng Q."/>
            <person name="Gargeya S."/>
            <person name="Fitzgerald M."/>
            <person name="Haas B."/>
            <person name="Abouelleil A."/>
            <person name="Alvarado L."/>
            <person name="Arachchi H.M."/>
            <person name="Berlin A."/>
            <person name="Brown A."/>
            <person name="Chapman S.B."/>
            <person name="Chen Z."/>
            <person name="Dunbar C."/>
            <person name="Freedman E."/>
            <person name="Gearin G."/>
            <person name="Goldberg J."/>
            <person name="Griggs A."/>
            <person name="Gujja S."/>
            <person name="Heiman D."/>
            <person name="Howarth C."/>
            <person name="Larson L."/>
            <person name="Lui A."/>
            <person name="MacDonald P.J.P."/>
            <person name="Montmayeur A."/>
            <person name="Murphy C."/>
            <person name="Neiman D."/>
            <person name="Pearson M."/>
            <person name="Priest M."/>
            <person name="Roberts A."/>
            <person name="Saif S."/>
            <person name="Shea T."/>
            <person name="Shenoy N."/>
            <person name="Sisk P."/>
            <person name="Stolte C."/>
            <person name="Sykes S."/>
            <person name="Wortman J."/>
            <person name="Nusbaum C."/>
            <person name="Birren B."/>
        </authorList>
    </citation>
    <scope>NUCLEOTIDE SEQUENCE [LARGE SCALE GENOMIC DNA]</scope>
    <source>
        <strain evidence="1">54008</strain>
    </source>
</reference>
<dbReference type="Proteomes" id="UP000030676">
    <property type="component" value="Unassembled WGS sequence"/>
</dbReference>
<gene>
    <name evidence="1" type="ORF">FOPG_20080</name>
</gene>
<sequence length="31" mass="3514">MALFIRYVFKILSGLYAGPEQVAGHGYELRN</sequence>
<dbReference type="AlphaFoldDB" id="X0GJ13"/>
<dbReference type="EMBL" id="KK034948">
    <property type="protein sequence ID" value="EXL63647.1"/>
    <property type="molecule type" value="Genomic_DNA"/>
</dbReference>
<dbReference type="HOGENOM" id="CLU_3399490_0_0_1"/>
<organism evidence="1">
    <name type="scientific">Fusarium oxysporum f. sp. conglutinans race 2 54008</name>
    <dbReference type="NCBI Taxonomy" id="1089457"/>
    <lineage>
        <taxon>Eukaryota</taxon>
        <taxon>Fungi</taxon>
        <taxon>Dikarya</taxon>
        <taxon>Ascomycota</taxon>
        <taxon>Pezizomycotina</taxon>
        <taxon>Sordariomycetes</taxon>
        <taxon>Hypocreomycetidae</taxon>
        <taxon>Hypocreales</taxon>
        <taxon>Nectriaceae</taxon>
        <taxon>Fusarium</taxon>
        <taxon>Fusarium oxysporum species complex</taxon>
    </lineage>
</organism>
<accession>X0GJ13</accession>
<reference evidence="1" key="2">
    <citation type="submission" date="2014-03" db="EMBL/GenBank/DDBJ databases">
        <title>The Genome Annotation of Fusarium oxysporum PHW808.</title>
        <authorList>
            <consortium name="The Broad Institute Genomics Platform"/>
            <person name="Ma L.-J."/>
            <person name="Corby-Kistler H."/>
            <person name="Broz K."/>
            <person name="Gale L.R."/>
            <person name="Jonkers W."/>
            <person name="O'Donnell K."/>
            <person name="Ploetz R."/>
            <person name="Steinberg C."/>
            <person name="Schwartz D.C."/>
            <person name="VanEtten H."/>
            <person name="Zhou S."/>
            <person name="Young S.K."/>
            <person name="Zeng Q."/>
            <person name="Gargeya S."/>
            <person name="Fitzgerald M."/>
            <person name="Abouelleil A."/>
            <person name="Alvarado L."/>
            <person name="Chapman S.B."/>
            <person name="Gainer-Dewar J."/>
            <person name="Goldberg J."/>
            <person name="Griggs A."/>
            <person name="Gujja S."/>
            <person name="Hansen M."/>
            <person name="Howarth C."/>
            <person name="Imamovic A."/>
            <person name="Ireland A."/>
            <person name="Larimer J."/>
            <person name="McCowan C."/>
            <person name="Murphy C."/>
            <person name="Pearson M."/>
            <person name="Poon T.W."/>
            <person name="Priest M."/>
            <person name="Roberts A."/>
            <person name="Saif S."/>
            <person name="Shea T."/>
            <person name="Sykes S."/>
            <person name="Wortman J."/>
            <person name="Nusbaum C."/>
            <person name="Birren B."/>
        </authorList>
    </citation>
    <scope>NUCLEOTIDE SEQUENCE</scope>
    <source>
        <strain evidence="1">54008</strain>
    </source>
</reference>
<protein>
    <submittedName>
        <fullName evidence="1">Uncharacterized protein</fullName>
    </submittedName>
</protein>
<proteinExistence type="predicted"/>